<dbReference type="EMBL" id="WHWC01000018">
    <property type="protein sequence ID" value="KAG8365586.1"/>
    <property type="molecule type" value="Genomic_DNA"/>
</dbReference>
<feature type="compositionally biased region" description="Low complexity" evidence="1">
    <location>
        <begin position="97"/>
        <end position="110"/>
    </location>
</feature>
<dbReference type="PANTHER" id="PTHR37187">
    <property type="entry name" value="EXPRESSED PROTEIN"/>
    <property type="match status" value="1"/>
</dbReference>
<organism evidence="2 3">
    <name type="scientific">Buddleja alternifolia</name>
    <dbReference type="NCBI Taxonomy" id="168488"/>
    <lineage>
        <taxon>Eukaryota</taxon>
        <taxon>Viridiplantae</taxon>
        <taxon>Streptophyta</taxon>
        <taxon>Embryophyta</taxon>
        <taxon>Tracheophyta</taxon>
        <taxon>Spermatophyta</taxon>
        <taxon>Magnoliopsida</taxon>
        <taxon>eudicotyledons</taxon>
        <taxon>Gunneridae</taxon>
        <taxon>Pentapetalae</taxon>
        <taxon>asterids</taxon>
        <taxon>lamiids</taxon>
        <taxon>Lamiales</taxon>
        <taxon>Scrophulariaceae</taxon>
        <taxon>Buddlejeae</taxon>
        <taxon>Buddleja</taxon>
    </lineage>
</organism>
<proteinExistence type="predicted"/>
<dbReference type="AlphaFoldDB" id="A0AAV6W5D4"/>
<evidence type="ECO:0000313" key="3">
    <source>
        <dbReference type="Proteomes" id="UP000826271"/>
    </source>
</evidence>
<gene>
    <name evidence="2" type="ORF">BUALT_Bualt18G0120800</name>
</gene>
<dbReference type="Proteomes" id="UP000826271">
    <property type="component" value="Unassembled WGS sequence"/>
</dbReference>
<feature type="compositionally biased region" description="Basic and acidic residues" evidence="1">
    <location>
        <begin position="9"/>
        <end position="20"/>
    </location>
</feature>
<name>A0AAV6W5D4_9LAMI</name>
<evidence type="ECO:0000256" key="1">
    <source>
        <dbReference type="SAM" id="MobiDB-lite"/>
    </source>
</evidence>
<reference evidence="2" key="1">
    <citation type="submission" date="2019-10" db="EMBL/GenBank/DDBJ databases">
        <authorList>
            <person name="Zhang R."/>
            <person name="Pan Y."/>
            <person name="Wang J."/>
            <person name="Ma R."/>
            <person name="Yu S."/>
        </authorList>
    </citation>
    <scope>NUCLEOTIDE SEQUENCE</scope>
    <source>
        <strain evidence="2">LA-IB0</strain>
        <tissue evidence="2">Leaf</tissue>
    </source>
</reference>
<sequence length="249" mass="26760">MDPNTIGGDDSKHQEDRESDAGEVSYHNPSTKGDEQQFEAGRNIADLPCIEELKIEFGEESNIVVEGANVVRVEREPEIEDESDKKDEIFEHDETDGGSSSGSSSSSSNGSDDESKGIESSQAVVDISPVVDPVNVADPVVENLPVVDLMKTSLSGEKAEVDSSSIVQSVFKVNGDISDKNEEEIVKSVETVATIPDQKECVMQESDDREKHSEVTEPLLAHAPHAVQTASWKSCCGLFEVFAGSGSMA</sequence>
<keyword evidence="3" id="KW-1185">Reference proteome</keyword>
<evidence type="ECO:0000313" key="2">
    <source>
        <dbReference type="EMBL" id="KAG8365586.1"/>
    </source>
</evidence>
<comment type="caution">
    <text evidence="2">The sequence shown here is derived from an EMBL/GenBank/DDBJ whole genome shotgun (WGS) entry which is preliminary data.</text>
</comment>
<protein>
    <submittedName>
        <fullName evidence="2">Uncharacterized protein</fullName>
    </submittedName>
</protein>
<accession>A0AAV6W5D4</accession>
<feature type="region of interest" description="Disordered" evidence="1">
    <location>
        <begin position="65"/>
        <end position="127"/>
    </location>
</feature>
<feature type="region of interest" description="Disordered" evidence="1">
    <location>
        <begin position="1"/>
        <end position="40"/>
    </location>
</feature>
<dbReference type="PANTHER" id="PTHR37187:SF7">
    <property type="entry name" value="EXPRESSED PROTEIN"/>
    <property type="match status" value="1"/>
</dbReference>